<evidence type="ECO:0000313" key="3">
    <source>
        <dbReference type="Proteomes" id="UP001592582"/>
    </source>
</evidence>
<gene>
    <name evidence="2" type="ORF">ACEZDG_08170</name>
</gene>
<dbReference type="Proteomes" id="UP001592582">
    <property type="component" value="Unassembled WGS sequence"/>
</dbReference>
<comment type="caution">
    <text evidence="2">The sequence shown here is derived from an EMBL/GenBank/DDBJ whole genome shotgun (WGS) entry which is preliminary data.</text>
</comment>
<sequence>MTTPVHFRQQLAEELTARAEALSPPATVTRRPRHTRRIAVTALGLAAAVTAVVLIPHAGRTTAAPPQAGAGQATAGAHTGSAPVLSNASYTVAPRKDGTVTIQVTGAKLSGLQGALRSLGVPAVVLKLADSCPAKVSTDDAHLDAVQSFDPKNGRLMVIRPSAIPRGDSLVLVQHILKGDLHPSTMGSMEVLLAHGEPTCFPASQANIIGEG</sequence>
<keyword evidence="1" id="KW-0472">Membrane</keyword>
<keyword evidence="1" id="KW-0812">Transmembrane</keyword>
<evidence type="ECO:0000313" key="2">
    <source>
        <dbReference type="EMBL" id="MFC1409255.1"/>
    </source>
</evidence>
<protein>
    <submittedName>
        <fullName evidence="2">Uncharacterized protein</fullName>
    </submittedName>
</protein>
<keyword evidence="3" id="KW-1185">Reference proteome</keyword>
<name>A0ABV6V696_9ACTN</name>
<reference evidence="2 3" key="1">
    <citation type="submission" date="2024-09" db="EMBL/GenBank/DDBJ databases">
        <authorList>
            <person name="Lee S.D."/>
        </authorList>
    </citation>
    <scope>NUCLEOTIDE SEQUENCE [LARGE SCALE GENOMIC DNA]</scope>
    <source>
        <strain evidence="2 3">N1-1</strain>
    </source>
</reference>
<keyword evidence="1" id="KW-1133">Transmembrane helix</keyword>
<proteinExistence type="predicted"/>
<organism evidence="2 3">
    <name type="scientific">Streptacidiphilus alkalitolerans</name>
    <dbReference type="NCBI Taxonomy" id="3342712"/>
    <lineage>
        <taxon>Bacteria</taxon>
        <taxon>Bacillati</taxon>
        <taxon>Actinomycetota</taxon>
        <taxon>Actinomycetes</taxon>
        <taxon>Kitasatosporales</taxon>
        <taxon>Streptomycetaceae</taxon>
        <taxon>Streptacidiphilus</taxon>
    </lineage>
</organism>
<dbReference type="EMBL" id="JBHEZX010000003">
    <property type="protein sequence ID" value="MFC1409255.1"/>
    <property type="molecule type" value="Genomic_DNA"/>
</dbReference>
<evidence type="ECO:0000256" key="1">
    <source>
        <dbReference type="SAM" id="Phobius"/>
    </source>
</evidence>
<accession>A0ABV6V696</accession>
<feature type="transmembrane region" description="Helical" evidence="1">
    <location>
        <begin position="38"/>
        <end position="58"/>
    </location>
</feature>
<dbReference type="RefSeq" id="WP_380504623.1">
    <property type="nucleotide sequence ID" value="NZ_JBHEZX010000003.1"/>
</dbReference>